<dbReference type="InterPro" id="IPR013783">
    <property type="entry name" value="Ig-like_fold"/>
</dbReference>
<evidence type="ECO:0000259" key="1">
    <source>
        <dbReference type="Pfam" id="PF07603"/>
    </source>
</evidence>
<keyword evidence="3" id="KW-1185">Reference proteome</keyword>
<evidence type="ECO:0000313" key="3">
    <source>
        <dbReference type="Proteomes" id="UP001333710"/>
    </source>
</evidence>
<name>A0AA48I5D6_9ALTE</name>
<evidence type="ECO:0000313" key="2">
    <source>
        <dbReference type="EMBL" id="BDX06225.1"/>
    </source>
</evidence>
<proteinExistence type="predicted"/>
<reference evidence="2" key="1">
    <citation type="submission" date="2023-01" db="EMBL/GenBank/DDBJ databases">
        <title>Complete genome sequence of Planctobacterium marinum strain Dej080120_11.</title>
        <authorList>
            <person name="Ueki S."/>
            <person name="Maruyama F."/>
        </authorList>
    </citation>
    <scope>NUCLEOTIDE SEQUENCE</scope>
    <source>
        <strain evidence="2">Dej080120_11</strain>
    </source>
</reference>
<dbReference type="InterPro" id="IPR011460">
    <property type="entry name" value="Lcl_C"/>
</dbReference>
<organism evidence="2 3">
    <name type="scientific">Planctobacterium marinum</name>
    <dbReference type="NCBI Taxonomy" id="1631968"/>
    <lineage>
        <taxon>Bacteria</taxon>
        <taxon>Pseudomonadati</taxon>
        <taxon>Pseudomonadota</taxon>
        <taxon>Gammaproteobacteria</taxon>
        <taxon>Alteromonadales</taxon>
        <taxon>Alteromonadaceae</taxon>
        <taxon>Planctobacterium</taxon>
    </lineage>
</organism>
<dbReference type="PROSITE" id="PS51257">
    <property type="entry name" value="PROKAR_LIPOPROTEIN"/>
    <property type="match status" value="1"/>
</dbReference>
<dbReference type="EMBL" id="AP027272">
    <property type="protein sequence ID" value="BDX06225.1"/>
    <property type="molecule type" value="Genomic_DNA"/>
</dbReference>
<dbReference type="Pfam" id="PF07603">
    <property type="entry name" value="Lcl_C"/>
    <property type="match status" value="1"/>
</dbReference>
<dbReference type="KEGG" id="pmaw:MACH26_17460"/>
<accession>A0AA48I5D6</accession>
<sequence>MELKHWLLVPLAASLLACGSSSDEDRIDTVTITISASGTIVNEQTEVALGGRTSLQDVTSYSWSVSDPDYSVVHDDNSVPTATLTTPEVRTSEEQVTLSLTATPAEGSAVTGTFVLTVRPVNIEPVASVTISQDDRFADNTYGGALTVTFTGSGTDEDPIDSENPISAFEWQQVSGTDVLTGVDTTSNLLTLTTPALTSSETLSFELIVTDNEGATGKQAFDIVVLDVTQTPPIAEAGNPITIMEGERFLLSGSATALSDNASPFLFEWTNNSSDLAEFADASDATTYADAPAVMEDTNITIDLRVVDQFNNEDNDQVVVTVREMPATYVNDTGVTANVSNTGLINGSSHNFPGQDADLGRDRMHASDVLEKAGAGDEGFDFTKLDEFGDEIDASETSWSCVRDNVTGLIWEMKTNDSGLHDVNNTYSWVSSTTSEEAQNDGASCTLTTCNTAAFVEAVNAEGLCGFFDWRMPTHNELKSILHFGETNNTFIDGDYFPFNNPDTSTETWYWTSIQNVDGASGDVLQNSWAIDFSSGNDNFLLKSTENHVRLVRAGR</sequence>
<gene>
    <name evidence="2" type="ORF">MACH26_17460</name>
</gene>
<dbReference type="Pfam" id="PF22352">
    <property type="entry name" value="K319L-like_PKD"/>
    <property type="match status" value="1"/>
</dbReference>
<dbReference type="Gene3D" id="2.60.40.10">
    <property type="entry name" value="Immunoglobulins"/>
    <property type="match status" value="1"/>
</dbReference>
<dbReference type="Proteomes" id="UP001333710">
    <property type="component" value="Chromosome"/>
</dbReference>
<dbReference type="Gene3D" id="2.60.40.3010">
    <property type="match status" value="1"/>
</dbReference>
<feature type="domain" description="Lcl C-terminal" evidence="1">
    <location>
        <begin position="401"/>
        <end position="553"/>
    </location>
</feature>
<dbReference type="RefSeq" id="WP_338292255.1">
    <property type="nucleotide sequence ID" value="NZ_AP027272.1"/>
</dbReference>
<dbReference type="AlphaFoldDB" id="A0AA48I5D6"/>
<protein>
    <recommendedName>
        <fullName evidence="1">Lcl C-terminal domain-containing protein</fullName>
    </recommendedName>
</protein>